<proteinExistence type="predicted"/>
<evidence type="ECO:0000256" key="3">
    <source>
        <dbReference type="SAM" id="SignalP"/>
    </source>
</evidence>
<accession>A0ABM1MHN5</accession>
<keyword evidence="1 3" id="KW-0732">Signal</keyword>
<evidence type="ECO:0000256" key="1">
    <source>
        <dbReference type="ARBA" id="ARBA00022729"/>
    </source>
</evidence>
<dbReference type="RefSeq" id="XP_017774085.1">
    <property type="nucleotide sequence ID" value="XM_017918596.1"/>
</dbReference>
<reference evidence="5" key="1">
    <citation type="submission" date="2025-08" db="UniProtKB">
        <authorList>
            <consortium name="RefSeq"/>
        </authorList>
    </citation>
    <scope>IDENTIFICATION</scope>
    <source>
        <tissue evidence="5">Whole Larva</tissue>
    </source>
</reference>
<evidence type="ECO:0000313" key="5">
    <source>
        <dbReference type="RefSeq" id="XP_017774085.1"/>
    </source>
</evidence>
<evidence type="ECO:0000313" key="4">
    <source>
        <dbReference type="Proteomes" id="UP000695000"/>
    </source>
</evidence>
<protein>
    <submittedName>
        <fullName evidence="5">Uncharacterized protein LOC108560886 isoform X1</fullName>
    </submittedName>
</protein>
<evidence type="ECO:0000256" key="2">
    <source>
        <dbReference type="ARBA" id="ARBA00023180"/>
    </source>
</evidence>
<sequence length="123" mass="13598">MWRLCAIILFCFTINFVTSLECYMCMASLSSDCTDANPKSKVIQPCIAAENLTNIEPFCVTAIAGDSPAMGRNFLRGCGYIYSGQDICKYIIDNGIAEECKSCNKNLCNLDLLPTAWNNNNEI</sequence>
<name>A0ABM1MHN5_NICVS</name>
<keyword evidence="4" id="KW-1185">Reference proteome</keyword>
<gene>
    <name evidence="5" type="primary">LOC108560886</name>
</gene>
<dbReference type="InterPro" id="IPR031424">
    <property type="entry name" value="QVR-like"/>
</dbReference>
<feature type="chain" id="PRO_5047473394" evidence="3">
    <location>
        <begin position="20"/>
        <end position="123"/>
    </location>
</feature>
<dbReference type="Proteomes" id="UP000695000">
    <property type="component" value="Unplaced"/>
</dbReference>
<dbReference type="Pfam" id="PF17064">
    <property type="entry name" value="QVR"/>
    <property type="match status" value="1"/>
</dbReference>
<dbReference type="GeneID" id="108560886"/>
<keyword evidence="2" id="KW-0325">Glycoprotein</keyword>
<feature type="signal peptide" evidence="3">
    <location>
        <begin position="1"/>
        <end position="19"/>
    </location>
</feature>
<organism evidence="4 5">
    <name type="scientific">Nicrophorus vespilloides</name>
    <name type="common">Boreal carrion beetle</name>
    <dbReference type="NCBI Taxonomy" id="110193"/>
    <lineage>
        <taxon>Eukaryota</taxon>
        <taxon>Metazoa</taxon>
        <taxon>Ecdysozoa</taxon>
        <taxon>Arthropoda</taxon>
        <taxon>Hexapoda</taxon>
        <taxon>Insecta</taxon>
        <taxon>Pterygota</taxon>
        <taxon>Neoptera</taxon>
        <taxon>Endopterygota</taxon>
        <taxon>Coleoptera</taxon>
        <taxon>Polyphaga</taxon>
        <taxon>Staphyliniformia</taxon>
        <taxon>Silphidae</taxon>
        <taxon>Nicrophorinae</taxon>
        <taxon>Nicrophorus</taxon>
    </lineage>
</organism>